<dbReference type="PANTHER" id="PTHR42692">
    <property type="entry name" value="NUCLEOTIDE PYROPHOSPHOHYDROLASE"/>
    <property type="match status" value="1"/>
</dbReference>
<dbReference type="EMBL" id="JBCITK010000001">
    <property type="protein sequence ID" value="MEN0645138.1"/>
    <property type="molecule type" value="Genomic_DNA"/>
</dbReference>
<dbReference type="SUPFAM" id="SSF101386">
    <property type="entry name" value="all-alpha NTP pyrophosphatases"/>
    <property type="match status" value="1"/>
</dbReference>
<proteinExistence type="predicted"/>
<name>A0ABU9VPL5_9BACI</name>
<dbReference type="Pfam" id="PF03819">
    <property type="entry name" value="MazG"/>
    <property type="match status" value="1"/>
</dbReference>
<sequence length="288" mass="32405">MIGDKLETILDYQQLIDQSIRRLGGYWRTLSGLARVTEEVGELAELLLTKEMDPDKIGGELADVFIISTCLANQFATDLTMEYEKIGLPTNVSEMECSNENVSVSDLLLALMRRAGTIARIINHYDGDKPMKRTEEKLSLGGQIAHFHQELFSFASALESTVFDHVAKTVRKNIKRDQNRFAITYDPITEPGAMESLELSTLFQQGSRFWSARPWDASQTTEQNLSVTQLTVDRFKKCAHAEGLDGLILTIPVLQQDAHAQFQLDPTRFSVINEQGTDQYGIYKIIPV</sequence>
<organism evidence="2 3">
    <name type="scientific">Alkalicoccobacillus gibsonii</name>
    <dbReference type="NCBI Taxonomy" id="79881"/>
    <lineage>
        <taxon>Bacteria</taxon>
        <taxon>Bacillati</taxon>
        <taxon>Bacillota</taxon>
        <taxon>Bacilli</taxon>
        <taxon>Bacillales</taxon>
        <taxon>Bacillaceae</taxon>
        <taxon>Alkalicoccobacillus</taxon>
    </lineage>
</organism>
<evidence type="ECO:0000259" key="1">
    <source>
        <dbReference type="Pfam" id="PF03819"/>
    </source>
</evidence>
<evidence type="ECO:0000313" key="3">
    <source>
        <dbReference type="Proteomes" id="UP001418796"/>
    </source>
</evidence>
<evidence type="ECO:0000313" key="2">
    <source>
        <dbReference type="EMBL" id="MEN0645138.1"/>
    </source>
</evidence>
<protein>
    <submittedName>
        <fullName evidence="2">MazG nucleotide pyrophosphohydrolase domain-containing protein</fullName>
    </submittedName>
</protein>
<dbReference type="InterPro" id="IPR047046">
    <property type="entry name" value="YpjD/YvdC"/>
</dbReference>
<dbReference type="InterPro" id="IPR004518">
    <property type="entry name" value="MazG-like_dom"/>
</dbReference>
<comment type="caution">
    <text evidence="2">The sequence shown here is derived from an EMBL/GenBank/DDBJ whole genome shotgun (WGS) entry which is preliminary data.</text>
</comment>
<dbReference type="Proteomes" id="UP001418796">
    <property type="component" value="Unassembled WGS sequence"/>
</dbReference>
<keyword evidence="3" id="KW-1185">Reference proteome</keyword>
<feature type="domain" description="NTP pyrophosphohydrolase MazG-like" evidence="1">
    <location>
        <begin position="32"/>
        <end position="83"/>
    </location>
</feature>
<accession>A0ABU9VPL5</accession>
<dbReference type="RefSeq" id="WP_343131738.1">
    <property type="nucleotide sequence ID" value="NZ_JBCITK010000001.1"/>
</dbReference>
<reference evidence="2 3" key="1">
    <citation type="submission" date="2024-03" db="EMBL/GenBank/DDBJ databases">
        <title>Bacilli Hybrid Assemblies.</title>
        <authorList>
            <person name="Kovac J."/>
        </authorList>
    </citation>
    <scope>NUCLEOTIDE SEQUENCE [LARGE SCALE GENOMIC DNA]</scope>
    <source>
        <strain evidence="2 3">FSL R7-0666</strain>
    </source>
</reference>
<dbReference type="Gene3D" id="1.10.287.1080">
    <property type="entry name" value="MazG-like"/>
    <property type="match status" value="2"/>
</dbReference>
<dbReference type="PANTHER" id="PTHR42692:SF1">
    <property type="entry name" value="NUCLEOTIDE PYROPHOSPHOHYDROLASE"/>
    <property type="match status" value="1"/>
</dbReference>
<gene>
    <name evidence="2" type="ORF">MKY91_18415</name>
</gene>